<accession>A0AAD4ZS56</accession>
<evidence type="ECO:0000313" key="2">
    <source>
        <dbReference type="EMBL" id="KAI5353347.1"/>
    </source>
</evidence>
<gene>
    <name evidence="2" type="ORF">L3X38_006240</name>
</gene>
<evidence type="ECO:0000256" key="1">
    <source>
        <dbReference type="SAM" id="MobiDB-lite"/>
    </source>
</evidence>
<evidence type="ECO:0000313" key="3">
    <source>
        <dbReference type="Proteomes" id="UP001054821"/>
    </source>
</evidence>
<protein>
    <submittedName>
        <fullName evidence="2">Uncharacterized protein</fullName>
    </submittedName>
</protein>
<feature type="region of interest" description="Disordered" evidence="1">
    <location>
        <begin position="129"/>
        <end position="159"/>
    </location>
</feature>
<name>A0AAD4ZS56_PRUDU</name>
<comment type="caution">
    <text evidence="2">The sequence shown here is derived from an EMBL/GenBank/DDBJ whole genome shotgun (WGS) entry which is preliminary data.</text>
</comment>
<dbReference type="EMBL" id="JAJFAZ020000001">
    <property type="protein sequence ID" value="KAI5353347.1"/>
    <property type="molecule type" value="Genomic_DNA"/>
</dbReference>
<dbReference type="PROSITE" id="PS50330">
    <property type="entry name" value="UIM"/>
    <property type="match status" value="1"/>
</dbReference>
<proteinExistence type="predicted"/>
<keyword evidence="3" id="KW-1185">Reference proteome</keyword>
<reference evidence="2 3" key="1">
    <citation type="journal article" date="2022" name="G3 (Bethesda)">
        <title>Whole-genome sequence and methylome profiling of the almond [Prunus dulcis (Mill.) D.A. Webb] cultivar 'Nonpareil'.</title>
        <authorList>
            <person name="D'Amico-Willman K.M."/>
            <person name="Ouma W.Z."/>
            <person name="Meulia T."/>
            <person name="Sideli G.M."/>
            <person name="Gradziel T.M."/>
            <person name="Fresnedo-Ramirez J."/>
        </authorList>
    </citation>
    <scope>NUCLEOTIDE SEQUENCE [LARGE SCALE GENOMIC DNA]</scope>
    <source>
        <strain evidence="2">Clone GOH B32 T37-40</strain>
    </source>
</reference>
<sequence length="220" mass="25591">MLSMNLTAPIGNQHMSCNDWHVLIPVGNLLTFGLTDEEDEDLQRALAFSMGSMETSTGIYANIAKTRHLKDVETLRKRRGFKIGYKPVVVIKVTDRGNEEVDFGRLRHEDRRRRRLLDRRRRHLLDSRHHREEDRQRGSFHFPRLSDADPEPNSKSSLRSRTSRYIDSWGVAGPRFHRGIGLLQFNWRNPTIHGICFIVISKLQYFDLWGSKISDQGTIP</sequence>
<organism evidence="2 3">
    <name type="scientific">Prunus dulcis</name>
    <name type="common">Almond</name>
    <name type="synonym">Amygdalus dulcis</name>
    <dbReference type="NCBI Taxonomy" id="3755"/>
    <lineage>
        <taxon>Eukaryota</taxon>
        <taxon>Viridiplantae</taxon>
        <taxon>Streptophyta</taxon>
        <taxon>Embryophyta</taxon>
        <taxon>Tracheophyta</taxon>
        <taxon>Spermatophyta</taxon>
        <taxon>Magnoliopsida</taxon>
        <taxon>eudicotyledons</taxon>
        <taxon>Gunneridae</taxon>
        <taxon>Pentapetalae</taxon>
        <taxon>rosids</taxon>
        <taxon>fabids</taxon>
        <taxon>Rosales</taxon>
        <taxon>Rosaceae</taxon>
        <taxon>Amygdaloideae</taxon>
        <taxon>Amygdaleae</taxon>
        <taxon>Prunus</taxon>
    </lineage>
</organism>
<dbReference type="AlphaFoldDB" id="A0AAD4ZS56"/>
<dbReference type="Proteomes" id="UP001054821">
    <property type="component" value="Chromosome 1"/>
</dbReference>
<dbReference type="InterPro" id="IPR003903">
    <property type="entry name" value="UIM_dom"/>
</dbReference>